<dbReference type="Proteomes" id="UP000016935">
    <property type="component" value="Unassembled WGS sequence"/>
</dbReference>
<gene>
    <name evidence="1" type="ORF">SETTUDRAFT_35693</name>
</gene>
<proteinExistence type="predicted"/>
<evidence type="ECO:0000313" key="2">
    <source>
        <dbReference type="Proteomes" id="UP000016935"/>
    </source>
</evidence>
<keyword evidence="2" id="KW-1185">Reference proteome</keyword>
<evidence type="ECO:0000313" key="1">
    <source>
        <dbReference type="EMBL" id="EOA80774.1"/>
    </source>
</evidence>
<name>R0JTB1_EXST2</name>
<accession>R0JTB1</accession>
<reference evidence="1 2" key="1">
    <citation type="journal article" date="2012" name="PLoS Pathog.">
        <title>Diverse lifestyles and strategies of plant pathogenesis encoded in the genomes of eighteen Dothideomycetes fungi.</title>
        <authorList>
            <person name="Ohm R.A."/>
            <person name="Feau N."/>
            <person name="Henrissat B."/>
            <person name="Schoch C.L."/>
            <person name="Horwitz B.A."/>
            <person name="Barry K.W."/>
            <person name="Condon B.J."/>
            <person name="Copeland A.C."/>
            <person name="Dhillon B."/>
            <person name="Glaser F."/>
            <person name="Hesse C.N."/>
            <person name="Kosti I."/>
            <person name="LaButti K."/>
            <person name="Lindquist E.A."/>
            <person name="Lucas S."/>
            <person name="Salamov A.A."/>
            <person name="Bradshaw R.E."/>
            <person name="Ciuffetti L."/>
            <person name="Hamelin R.C."/>
            <person name="Kema G.H.J."/>
            <person name="Lawrence C."/>
            <person name="Scott J.A."/>
            <person name="Spatafora J.W."/>
            <person name="Turgeon B.G."/>
            <person name="de Wit P.J.G.M."/>
            <person name="Zhong S."/>
            <person name="Goodwin S.B."/>
            <person name="Grigoriev I.V."/>
        </authorList>
    </citation>
    <scope>NUCLEOTIDE SEQUENCE [LARGE SCALE GENOMIC DNA]</scope>
    <source>
        <strain evidence="2">28A</strain>
    </source>
</reference>
<dbReference type="STRING" id="671987.R0JTB1"/>
<dbReference type="EMBL" id="KB908877">
    <property type="protein sequence ID" value="EOA80774.1"/>
    <property type="molecule type" value="Genomic_DNA"/>
</dbReference>
<dbReference type="RefSeq" id="XP_008031241.1">
    <property type="nucleotide sequence ID" value="XM_008033050.1"/>
</dbReference>
<dbReference type="HOGENOM" id="CLU_1518767_0_0_1"/>
<dbReference type="GeneID" id="19404047"/>
<protein>
    <submittedName>
        <fullName evidence="1">Uncharacterized protein</fullName>
    </submittedName>
</protein>
<sequence length="177" mass="20644">MYIRTDKYQYHALVSDDNRVTGLCYNDKGILSSEQMRIGVTQEKVQLQFATQQPFHTTHTPPISPIPQWFQCSATMTEVNRIRLYTDNKKPQKPTVGMLLIYETREELLGQFGYDHDIEDYELTGPVYYFSGNTQTGPCTKVVCNREMGEGWIKLPQNAELVWWFRFDCSVLEIIEE</sequence>
<reference evidence="1 2" key="2">
    <citation type="journal article" date="2013" name="PLoS Genet.">
        <title>Comparative genome structure, secondary metabolite, and effector coding capacity across Cochliobolus pathogens.</title>
        <authorList>
            <person name="Condon B.J."/>
            <person name="Leng Y."/>
            <person name="Wu D."/>
            <person name="Bushley K.E."/>
            <person name="Ohm R.A."/>
            <person name="Otillar R."/>
            <person name="Martin J."/>
            <person name="Schackwitz W."/>
            <person name="Grimwood J."/>
            <person name="MohdZainudin N."/>
            <person name="Xue C."/>
            <person name="Wang R."/>
            <person name="Manning V.A."/>
            <person name="Dhillon B."/>
            <person name="Tu Z.J."/>
            <person name="Steffenson B.J."/>
            <person name="Salamov A."/>
            <person name="Sun H."/>
            <person name="Lowry S."/>
            <person name="LaButti K."/>
            <person name="Han J."/>
            <person name="Copeland A."/>
            <person name="Lindquist E."/>
            <person name="Barry K."/>
            <person name="Schmutz J."/>
            <person name="Baker S.E."/>
            <person name="Ciuffetti L.M."/>
            <person name="Grigoriev I.V."/>
            <person name="Zhong S."/>
            <person name="Turgeon B.G."/>
        </authorList>
    </citation>
    <scope>NUCLEOTIDE SEQUENCE [LARGE SCALE GENOMIC DNA]</scope>
    <source>
        <strain evidence="2">28A</strain>
    </source>
</reference>
<dbReference type="eggNOG" id="ENOG502S9BE">
    <property type="taxonomic scope" value="Eukaryota"/>
</dbReference>
<organism evidence="1 2">
    <name type="scientific">Exserohilum turcicum (strain 28A)</name>
    <name type="common">Northern leaf blight fungus</name>
    <name type="synonym">Setosphaeria turcica</name>
    <dbReference type="NCBI Taxonomy" id="671987"/>
    <lineage>
        <taxon>Eukaryota</taxon>
        <taxon>Fungi</taxon>
        <taxon>Dikarya</taxon>
        <taxon>Ascomycota</taxon>
        <taxon>Pezizomycotina</taxon>
        <taxon>Dothideomycetes</taxon>
        <taxon>Pleosporomycetidae</taxon>
        <taxon>Pleosporales</taxon>
        <taxon>Pleosporineae</taxon>
        <taxon>Pleosporaceae</taxon>
        <taxon>Exserohilum</taxon>
    </lineage>
</organism>
<dbReference type="AlphaFoldDB" id="R0JTB1"/>